<dbReference type="GeneID" id="44079920"/>
<evidence type="ECO:0000256" key="1">
    <source>
        <dbReference type="SAM" id="MobiDB-lite"/>
    </source>
</evidence>
<feature type="compositionally biased region" description="Basic and acidic residues" evidence="1">
    <location>
        <begin position="28"/>
        <end position="40"/>
    </location>
</feature>
<feature type="compositionally biased region" description="Acidic residues" evidence="1">
    <location>
        <begin position="1"/>
        <end position="12"/>
    </location>
</feature>
<gene>
    <name evidence="2" type="ORF">G3I44_10925</name>
</gene>
<sequence length="83" mass="9235">MPEDGSLEEIVVDPEHPIWEVPEQPDEEIQHDSSTEHEPPAADPDAPITVGGWPGPKRYTAYGEDPSGEWIESKMNLDLGEWA</sequence>
<accession>A0A6C0UJI3</accession>
<evidence type="ECO:0000313" key="2">
    <source>
        <dbReference type="EMBL" id="QIB74753.1"/>
    </source>
</evidence>
<dbReference type="AlphaFoldDB" id="A0A6C0UJI3"/>
<protein>
    <submittedName>
        <fullName evidence="2">Uncharacterized protein</fullName>
    </submittedName>
</protein>
<dbReference type="Proteomes" id="UP000465846">
    <property type="component" value="Chromosome"/>
</dbReference>
<reference evidence="2 3" key="1">
    <citation type="submission" date="2020-02" db="EMBL/GenBank/DDBJ databases">
        <title>Whole genome sequence of Halogeometricum borinquense strain wsp4.</title>
        <authorList>
            <person name="Verma D.K."/>
            <person name="Gopal K."/>
            <person name="Prasad E.S."/>
        </authorList>
    </citation>
    <scope>NUCLEOTIDE SEQUENCE [LARGE SCALE GENOMIC DNA]</scope>
    <source>
        <strain evidence="3">wsp4</strain>
    </source>
</reference>
<evidence type="ECO:0000313" key="3">
    <source>
        <dbReference type="Proteomes" id="UP000465846"/>
    </source>
</evidence>
<dbReference type="EMBL" id="CP048739">
    <property type="protein sequence ID" value="QIB74753.1"/>
    <property type="molecule type" value="Genomic_DNA"/>
</dbReference>
<feature type="region of interest" description="Disordered" evidence="1">
    <location>
        <begin position="1"/>
        <end position="67"/>
    </location>
</feature>
<dbReference type="RefSeq" id="WP_163486641.1">
    <property type="nucleotide sequence ID" value="NZ_CP048739.1"/>
</dbReference>
<name>A0A6C0UJI3_9EURY</name>
<organism evidence="2 3">
    <name type="scientific">Halogeometricum borinquense</name>
    <dbReference type="NCBI Taxonomy" id="60847"/>
    <lineage>
        <taxon>Archaea</taxon>
        <taxon>Methanobacteriati</taxon>
        <taxon>Methanobacteriota</taxon>
        <taxon>Stenosarchaea group</taxon>
        <taxon>Halobacteria</taxon>
        <taxon>Halobacteriales</taxon>
        <taxon>Haloferacaceae</taxon>
        <taxon>Halogeometricum</taxon>
    </lineage>
</organism>
<proteinExistence type="predicted"/>